<name>A0A0C2G472_9BILA</name>
<proteinExistence type="predicted"/>
<dbReference type="AlphaFoldDB" id="A0A0C2G472"/>
<protein>
    <submittedName>
        <fullName evidence="1">Uncharacterized protein</fullName>
    </submittedName>
</protein>
<accession>A0A0C2G472</accession>
<dbReference type="EMBL" id="KN740500">
    <property type="protein sequence ID" value="KIH53734.1"/>
    <property type="molecule type" value="Genomic_DNA"/>
</dbReference>
<dbReference type="Proteomes" id="UP000054047">
    <property type="component" value="Unassembled WGS sequence"/>
</dbReference>
<evidence type="ECO:0000313" key="2">
    <source>
        <dbReference type="Proteomes" id="UP000054047"/>
    </source>
</evidence>
<keyword evidence="2" id="KW-1185">Reference proteome</keyword>
<reference evidence="1 2" key="1">
    <citation type="submission" date="2013-12" db="EMBL/GenBank/DDBJ databases">
        <title>Draft genome of the parsitic nematode Ancylostoma duodenale.</title>
        <authorList>
            <person name="Mitreva M."/>
        </authorList>
    </citation>
    <scope>NUCLEOTIDE SEQUENCE [LARGE SCALE GENOMIC DNA]</scope>
    <source>
        <strain evidence="1 2">Zhejiang</strain>
    </source>
</reference>
<gene>
    <name evidence="1" type="ORF">ANCDUO_16125</name>
</gene>
<sequence>MHRLRRGSRSKYPLSICGKDVSIIMGRLAYVRLPHCVSDGKSKPNPRHNSRPLHFYYSWHC</sequence>
<organism evidence="1 2">
    <name type="scientific">Ancylostoma duodenale</name>
    <dbReference type="NCBI Taxonomy" id="51022"/>
    <lineage>
        <taxon>Eukaryota</taxon>
        <taxon>Metazoa</taxon>
        <taxon>Ecdysozoa</taxon>
        <taxon>Nematoda</taxon>
        <taxon>Chromadorea</taxon>
        <taxon>Rhabditida</taxon>
        <taxon>Rhabditina</taxon>
        <taxon>Rhabditomorpha</taxon>
        <taxon>Strongyloidea</taxon>
        <taxon>Ancylostomatidae</taxon>
        <taxon>Ancylostomatinae</taxon>
        <taxon>Ancylostoma</taxon>
    </lineage>
</organism>
<evidence type="ECO:0000313" key="1">
    <source>
        <dbReference type="EMBL" id="KIH53734.1"/>
    </source>
</evidence>